<dbReference type="Gene3D" id="3.80.10.10">
    <property type="entry name" value="Ribonuclease Inhibitor"/>
    <property type="match status" value="1"/>
</dbReference>
<evidence type="ECO:0000259" key="3">
    <source>
        <dbReference type="Pfam" id="PF13676"/>
    </source>
</evidence>
<dbReference type="InterPro" id="IPR032675">
    <property type="entry name" value="LRR_dom_sf"/>
</dbReference>
<sequence length="321" mass="37204">MEYPIEIKGKTIKQVTKLNLSHKNLKTIPDNVYQYTNLEKLDLSYNRIEVIPQAILKLKKLRTLDLAFNNIKVLQGALFKLPKLKILNLHSNQIKHLPKQILDSKITTLILSKNKIDYLDESLISRITKLDIVDNPVSYVDELVIEDDKKVVIPSMQLPKNGTENKKIIMHKDKKKIFISYAHADEKFHNRLMTHLSVLKKYIGGFEEWSDKKIHAGQHWKEEIKKALDNANIAILLVSTDFLASDFIKNNELPQILRKAEAENTKVLCLLVEPSFFLKSELSEFQAVNKPEETLAEMEKPAQERVFLKLMDEIQRIIEVE</sequence>
<feature type="domain" description="TIR" evidence="3">
    <location>
        <begin position="177"/>
        <end position="288"/>
    </location>
</feature>
<dbReference type="PANTHER" id="PTHR48051">
    <property type="match status" value="1"/>
</dbReference>
<reference evidence="5" key="1">
    <citation type="submission" date="2019-09" db="EMBL/GenBank/DDBJ databases">
        <title>Distinct polysaccharide growth profiles of human intestinal Prevotella copri isolates.</title>
        <authorList>
            <person name="Fehlner-Peach H."/>
            <person name="Magnabosco C."/>
            <person name="Raghavan V."/>
            <person name="Scher J.U."/>
            <person name="Tett A."/>
            <person name="Cox L.M."/>
            <person name="Gottsegen C."/>
            <person name="Watters A."/>
            <person name="Wiltshire- Gordon J.D."/>
            <person name="Segata N."/>
            <person name="Bonneau R."/>
            <person name="Littman D.R."/>
        </authorList>
    </citation>
    <scope>NUCLEOTIDE SEQUENCE [LARGE SCALE GENOMIC DNA]</scope>
    <source>
        <strain evidence="5">iAQ1179</strain>
    </source>
</reference>
<dbReference type="Proteomes" id="UP000442105">
    <property type="component" value="Unassembled WGS sequence"/>
</dbReference>
<gene>
    <name evidence="4" type="ORF">F7D95_13890</name>
</gene>
<dbReference type="EMBL" id="VZCW01000353">
    <property type="protein sequence ID" value="MQN13862.1"/>
    <property type="molecule type" value="Genomic_DNA"/>
</dbReference>
<dbReference type="SMART" id="SM00369">
    <property type="entry name" value="LRR_TYP"/>
    <property type="match status" value="4"/>
</dbReference>
<dbReference type="GO" id="GO:0007165">
    <property type="term" value="P:signal transduction"/>
    <property type="evidence" value="ECO:0007669"/>
    <property type="project" value="InterPro"/>
</dbReference>
<evidence type="ECO:0000313" key="5">
    <source>
        <dbReference type="Proteomes" id="UP000442105"/>
    </source>
</evidence>
<dbReference type="SUPFAM" id="SSF52200">
    <property type="entry name" value="Toll/Interleukin receptor TIR domain"/>
    <property type="match status" value="1"/>
</dbReference>
<dbReference type="InterPro" id="IPR003591">
    <property type="entry name" value="Leu-rich_rpt_typical-subtyp"/>
</dbReference>
<protein>
    <submittedName>
        <fullName evidence="4">TIR domain-containing protein</fullName>
    </submittedName>
</protein>
<name>A0AA90ZLL1_9BACT</name>
<evidence type="ECO:0000256" key="1">
    <source>
        <dbReference type="ARBA" id="ARBA00022614"/>
    </source>
</evidence>
<dbReference type="GO" id="GO:0005737">
    <property type="term" value="C:cytoplasm"/>
    <property type="evidence" value="ECO:0007669"/>
    <property type="project" value="TreeGrafter"/>
</dbReference>
<proteinExistence type="predicted"/>
<comment type="caution">
    <text evidence="4">The sequence shown here is derived from an EMBL/GenBank/DDBJ whole genome shotgun (WGS) entry which is preliminary data.</text>
</comment>
<dbReference type="PANTHER" id="PTHR48051:SF1">
    <property type="entry name" value="RAS SUPPRESSOR PROTEIN 1"/>
    <property type="match status" value="1"/>
</dbReference>
<dbReference type="SUPFAM" id="SSF52058">
    <property type="entry name" value="L domain-like"/>
    <property type="match status" value="1"/>
</dbReference>
<dbReference type="Gene3D" id="3.40.50.10140">
    <property type="entry name" value="Toll/interleukin-1 receptor homology (TIR) domain"/>
    <property type="match status" value="1"/>
</dbReference>
<organism evidence="4 5">
    <name type="scientific">Segatella copri</name>
    <dbReference type="NCBI Taxonomy" id="165179"/>
    <lineage>
        <taxon>Bacteria</taxon>
        <taxon>Pseudomonadati</taxon>
        <taxon>Bacteroidota</taxon>
        <taxon>Bacteroidia</taxon>
        <taxon>Bacteroidales</taxon>
        <taxon>Prevotellaceae</taxon>
        <taxon>Segatella</taxon>
    </lineage>
</organism>
<dbReference type="Pfam" id="PF13676">
    <property type="entry name" value="TIR_2"/>
    <property type="match status" value="1"/>
</dbReference>
<dbReference type="Pfam" id="PF13855">
    <property type="entry name" value="LRR_8"/>
    <property type="match status" value="1"/>
</dbReference>
<dbReference type="AlphaFoldDB" id="A0AA90ZLL1"/>
<dbReference type="InterPro" id="IPR035897">
    <property type="entry name" value="Toll_tir_struct_dom_sf"/>
</dbReference>
<accession>A0AA90ZLL1</accession>
<dbReference type="InterPro" id="IPR001611">
    <property type="entry name" value="Leu-rich_rpt"/>
</dbReference>
<dbReference type="RefSeq" id="WP_153129299.1">
    <property type="nucleotide sequence ID" value="NZ_VZCW01000353.1"/>
</dbReference>
<dbReference type="InterPro" id="IPR000157">
    <property type="entry name" value="TIR_dom"/>
</dbReference>
<keyword evidence="1" id="KW-0433">Leucine-rich repeat</keyword>
<dbReference type="InterPro" id="IPR050216">
    <property type="entry name" value="LRR_domain-containing"/>
</dbReference>
<evidence type="ECO:0000256" key="2">
    <source>
        <dbReference type="ARBA" id="ARBA00022737"/>
    </source>
</evidence>
<dbReference type="PROSITE" id="PS51450">
    <property type="entry name" value="LRR"/>
    <property type="match status" value="3"/>
</dbReference>
<evidence type="ECO:0000313" key="4">
    <source>
        <dbReference type="EMBL" id="MQN13862.1"/>
    </source>
</evidence>
<keyword evidence="2" id="KW-0677">Repeat</keyword>